<evidence type="ECO:0000313" key="1">
    <source>
        <dbReference type="EMBL" id="RMZ66042.1"/>
    </source>
</evidence>
<dbReference type="PANTHER" id="PTHR42052">
    <property type="entry name" value="ABM DOMAIN-CONTAINING PROTEIN"/>
    <property type="match status" value="1"/>
</dbReference>
<accession>A0A3M7LV71</accession>
<dbReference type="EMBL" id="KE747806">
    <property type="protein sequence ID" value="RMZ66042.1"/>
    <property type="molecule type" value="Genomic_DNA"/>
</dbReference>
<dbReference type="AlphaFoldDB" id="A0A3M7LV71"/>
<organism evidence="1 2">
    <name type="scientific">Pyrenophora seminiperda CCB06</name>
    <dbReference type="NCBI Taxonomy" id="1302712"/>
    <lineage>
        <taxon>Eukaryota</taxon>
        <taxon>Fungi</taxon>
        <taxon>Dikarya</taxon>
        <taxon>Ascomycota</taxon>
        <taxon>Pezizomycotina</taxon>
        <taxon>Dothideomycetes</taxon>
        <taxon>Pleosporomycetidae</taxon>
        <taxon>Pleosporales</taxon>
        <taxon>Pleosporineae</taxon>
        <taxon>Pleosporaceae</taxon>
        <taxon>Pyrenophora</taxon>
    </lineage>
</organism>
<sequence length="201" mass="22599">MPVLEITQLRLKGIAADDPALLETLSIVRDKLQTNSQFYVSVEESELIFVLGIWPNLDAHRKFLASPAREEILGPQEDMLEFCWTIHVDFGGMHLIAADAPILAMERVCVEEEGVEVVERAVAKYMQRLKASHPFKIAHGWRCDLSSGNHEVLLIGGWETAQSHVAFTSKNDDDDDIAAAISERVKTLGVIYCRNIERKTR</sequence>
<name>A0A3M7LV71_9PLEO</name>
<reference evidence="1 2" key="1">
    <citation type="journal article" date="2014" name="PLoS ONE">
        <title>De novo Genome Assembly of the Fungal Plant Pathogen Pyrenophora semeniperda.</title>
        <authorList>
            <person name="Soliai M.M."/>
            <person name="Meyer S.E."/>
            <person name="Udall J.A."/>
            <person name="Elzinga D.E."/>
            <person name="Hermansen R.A."/>
            <person name="Bodily P.M."/>
            <person name="Hart A.A."/>
            <person name="Coleman C.E."/>
        </authorList>
    </citation>
    <scope>NUCLEOTIDE SEQUENCE [LARGE SCALE GENOMIC DNA]</scope>
    <source>
        <strain evidence="1 2">CCB06</strain>
        <tissue evidence="1">Mycelium</tissue>
    </source>
</reference>
<proteinExistence type="predicted"/>
<dbReference type="Proteomes" id="UP000265663">
    <property type="component" value="Unassembled WGS sequence"/>
</dbReference>
<dbReference type="PANTHER" id="PTHR42052:SF1">
    <property type="entry name" value="ABM DOMAIN-CONTAINING PROTEIN"/>
    <property type="match status" value="1"/>
</dbReference>
<evidence type="ECO:0000313" key="2">
    <source>
        <dbReference type="Proteomes" id="UP000265663"/>
    </source>
</evidence>
<dbReference type="OrthoDB" id="3542212at2759"/>
<protein>
    <submittedName>
        <fullName evidence="1">Dimeric alpha-beta barrel</fullName>
    </submittedName>
</protein>
<keyword evidence="2" id="KW-1185">Reference proteome</keyword>
<gene>
    <name evidence="1" type="ORF">GMOD_00005109</name>
</gene>